<keyword evidence="3" id="KW-1185">Reference proteome</keyword>
<dbReference type="EMBL" id="PGOL01000041">
    <property type="protein sequence ID" value="PKI78541.1"/>
    <property type="molecule type" value="Genomic_DNA"/>
</dbReference>
<keyword evidence="1" id="KW-0812">Transmembrane</keyword>
<gene>
    <name evidence="2" type="ORF">CRG98_001048</name>
</gene>
<evidence type="ECO:0000313" key="2">
    <source>
        <dbReference type="EMBL" id="PKI78541.1"/>
    </source>
</evidence>
<reference evidence="2 3" key="1">
    <citation type="submission" date="2017-11" db="EMBL/GenBank/DDBJ databases">
        <title>De-novo sequencing of pomegranate (Punica granatum L.) genome.</title>
        <authorList>
            <person name="Akparov Z."/>
            <person name="Amiraslanov A."/>
            <person name="Hajiyeva S."/>
            <person name="Abbasov M."/>
            <person name="Kaur K."/>
            <person name="Hamwieh A."/>
            <person name="Solovyev V."/>
            <person name="Salamov A."/>
            <person name="Braich B."/>
            <person name="Kosarev P."/>
            <person name="Mahmoud A."/>
            <person name="Hajiyev E."/>
            <person name="Babayeva S."/>
            <person name="Izzatullayeva V."/>
            <person name="Mammadov A."/>
            <person name="Mammadov A."/>
            <person name="Sharifova S."/>
            <person name="Ojaghi J."/>
            <person name="Eynullazada K."/>
            <person name="Bayramov B."/>
            <person name="Abdulazimova A."/>
            <person name="Shahmuradov I."/>
        </authorList>
    </citation>
    <scope>NUCLEOTIDE SEQUENCE [LARGE SCALE GENOMIC DNA]</scope>
    <source>
        <strain evidence="3">cv. AG2017</strain>
        <tissue evidence="2">Leaf</tissue>
    </source>
</reference>
<accession>A0A2I0LCY2</accession>
<keyword evidence="1" id="KW-1133">Transmembrane helix</keyword>
<comment type="caution">
    <text evidence="2">The sequence shown here is derived from an EMBL/GenBank/DDBJ whole genome shotgun (WGS) entry which is preliminary data.</text>
</comment>
<name>A0A2I0LCY2_PUNGR</name>
<proteinExistence type="predicted"/>
<evidence type="ECO:0000256" key="1">
    <source>
        <dbReference type="SAM" id="Phobius"/>
    </source>
</evidence>
<feature type="transmembrane region" description="Helical" evidence="1">
    <location>
        <begin position="92"/>
        <end position="112"/>
    </location>
</feature>
<dbReference type="AlphaFoldDB" id="A0A2I0LCY2"/>
<protein>
    <submittedName>
        <fullName evidence="2">Uncharacterized protein</fullName>
    </submittedName>
</protein>
<organism evidence="2 3">
    <name type="scientific">Punica granatum</name>
    <name type="common">Pomegranate</name>
    <dbReference type="NCBI Taxonomy" id="22663"/>
    <lineage>
        <taxon>Eukaryota</taxon>
        <taxon>Viridiplantae</taxon>
        <taxon>Streptophyta</taxon>
        <taxon>Embryophyta</taxon>
        <taxon>Tracheophyta</taxon>
        <taxon>Spermatophyta</taxon>
        <taxon>Magnoliopsida</taxon>
        <taxon>eudicotyledons</taxon>
        <taxon>Gunneridae</taxon>
        <taxon>Pentapetalae</taxon>
        <taxon>rosids</taxon>
        <taxon>malvids</taxon>
        <taxon>Myrtales</taxon>
        <taxon>Lythraceae</taxon>
        <taxon>Punica</taxon>
    </lineage>
</organism>
<dbReference type="Proteomes" id="UP000233551">
    <property type="component" value="Unassembled WGS sequence"/>
</dbReference>
<evidence type="ECO:0000313" key="3">
    <source>
        <dbReference type="Proteomes" id="UP000233551"/>
    </source>
</evidence>
<keyword evidence="1" id="KW-0472">Membrane</keyword>
<sequence length="117" mass="12521">MAIAEGGMGPFFGRRCNHANDFRGAVGAVACDLFRREGKCIGEQTGLAGVLRAHRGTCTGCVEDACMVKVGACSHDAKGARLVVLMEAGREVFVVLIVVVQGSSWLLVGYFLQWEEE</sequence>